<evidence type="ECO:0000313" key="1">
    <source>
        <dbReference type="EMBL" id="MFD2918168.1"/>
    </source>
</evidence>
<protein>
    <recommendedName>
        <fullName evidence="3">DNA alkylation repair enzyme</fullName>
    </recommendedName>
</protein>
<dbReference type="SUPFAM" id="SSF48371">
    <property type="entry name" value="ARM repeat"/>
    <property type="match status" value="1"/>
</dbReference>
<reference evidence="2" key="1">
    <citation type="journal article" date="2019" name="Int. J. Syst. Evol. Microbiol.">
        <title>The Global Catalogue of Microorganisms (GCM) 10K type strain sequencing project: providing services to taxonomists for standard genome sequencing and annotation.</title>
        <authorList>
            <consortium name="The Broad Institute Genomics Platform"/>
            <consortium name="The Broad Institute Genome Sequencing Center for Infectious Disease"/>
            <person name="Wu L."/>
            <person name="Ma J."/>
        </authorList>
    </citation>
    <scope>NUCLEOTIDE SEQUENCE [LARGE SCALE GENOMIC DNA]</scope>
    <source>
        <strain evidence="2">KCTC 23299</strain>
    </source>
</reference>
<dbReference type="Gene3D" id="1.25.10.10">
    <property type="entry name" value="Leucine-rich Repeat Variant"/>
    <property type="match status" value="1"/>
</dbReference>
<sequence length="207" mass="24186">MNQFLDKFGESIRNYWEDISESLRQQLLKDILEYANTNPQTFRQDVGKIQFDYELMPLPVILEALSKDTDNWGQFFVDTLDAIFKTAETAVKPQVILRFLSEFTYIENDERPFVQKIVDRLYNETDTDNLAIKLAALWMLPVFLTNPSVKNKSQIIDALQQKLNDKNWKVRYVTYKSLSFDDLLPAGYKLAMVDRLRKYILGAPPTV</sequence>
<dbReference type="InterPro" id="IPR016024">
    <property type="entry name" value="ARM-type_fold"/>
</dbReference>
<organism evidence="1 2">
    <name type="scientific">Terrimonas rubra</name>
    <dbReference type="NCBI Taxonomy" id="1035890"/>
    <lineage>
        <taxon>Bacteria</taxon>
        <taxon>Pseudomonadati</taxon>
        <taxon>Bacteroidota</taxon>
        <taxon>Chitinophagia</taxon>
        <taxon>Chitinophagales</taxon>
        <taxon>Chitinophagaceae</taxon>
        <taxon>Terrimonas</taxon>
    </lineage>
</organism>
<evidence type="ECO:0000313" key="2">
    <source>
        <dbReference type="Proteomes" id="UP001597511"/>
    </source>
</evidence>
<accession>A0ABW6A1P3</accession>
<dbReference type="EMBL" id="JBHUOZ010000001">
    <property type="protein sequence ID" value="MFD2918168.1"/>
    <property type="molecule type" value="Genomic_DNA"/>
</dbReference>
<dbReference type="Proteomes" id="UP001597511">
    <property type="component" value="Unassembled WGS sequence"/>
</dbReference>
<proteinExistence type="predicted"/>
<dbReference type="InterPro" id="IPR011989">
    <property type="entry name" value="ARM-like"/>
</dbReference>
<keyword evidence="2" id="KW-1185">Reference proteome</keyword>
<name>A0ABW6A1P3_9BACT</name>
<comment type="caution">
    <text evidence="1">The sequence shown here is derived from an EMBL/GenBank/DDBJ whole genome shotgun (WGS) entry which is preliminary data.</text>
</comment>
<dbReference type="RefSeq" id="WP_386093808.1">
    <property type="nucleotide sequence ID" value="NZ_JBHUOZ010000001.1"/>
</dbReference>
<evidence type="ECO:0008006" key="3">
    <source>
        <dbReference type="Google" id="ProtNLM"/>
    </source>
</evidence>
<gene>
    <name evidence="1" type="ORF">ACFS6H_00525</name>
</gene>